<proteinExistence type="predicted"/>
<protein>
    <submittedName>
        <fullName evidence="2">SRPBCC family protein</fullName>
    </submittedName>
</protein>
<sequence length="179" mass="20659">MKVIKGLLLIVLVLIGIALITALFVKKEYSVEREVVINKPKQEVFEYIKYLKNQDNYSKWNQLDPGMKKSYHGTDGTPGFIYSWESEQDNVGRGEQEIKNIVKGERIDFEVRFKEPFESTSPVYMTTEQVSDGQTKVKWGMKGKMPYPMNLMCLFMDMETIIGNDLETGLSNLKQVLEQ</sequence>
<organism evidence="2 3">
    <name type="scientific">Olivibacter oleidegradans</name>
    <dbReference type="NCBI Taxonomy" id="760123"/>
    <lineage>
        <taxon>Bacteria</taxon>
        <taxon>Pseudomonadati</taxon>
        <taxon>Bacteroidota</taxon>
        <taxon>Sphingobacteriia</taxon>
        <taxon>Sphingobacteriales</taxon>
        <taxon>Sphingobacteriaceae</taxon>
        <taxon>Olivibacter</taxon>
    </lineage>
</organism>
<dbReference type="CDD" id="cd07818">
    <property type="entry name" value="SRPBCC_1"/>
    <property type="match status" value="1"/>
</dbReference>
<dbReference type="Gene3D" id="3.30.530.20">
    <property type="match status" value="1"/>
</dbReference>
<feature type="transmembrane region" description="Helical" evidence="1">
    <location>
        <begin position="6"/>
        <end position="25"/>
    </location>
</feature>
<keyword evidence="1" id="KW-0472">Membrane</keyword>
<reference evidence="2 3" key="1">
    <citation type="submission" date="2024-09" db="EMBL/GenBank/DDBJ databases">
        <authorList>
            <person name="Sun Q."/>
            <person name="Mori K."/>
        </authorList>
    </citation>
    <scope>NUCLEOTIDE SEQUENCE [LARGE SCALE GENOMIC DNA]</scope>
    <source>
        <strain evidence="2 3">CCM 7765</strain>
    </source>
</reference>
<comment type="caution">
    <text evidence="2">The sequence shown here is derived from an EMBL/GenBank/DDBJ whole genome shotgun (WGS) entry which is preliminary data.</text>
</comment>
<accession>A0ABV6HSI9</accession>
<evidence type="ECO:0000256" key="1">
    <source>
        <dbReference type="SAM" id="Phobius"/>
    </source>
</evidence>
<evidence type="ECO:0000313" key="2">
    <source>
        <dbReference type="EMBL" id="MFC0321860.1"/>
    </source>
</evidence>
<evidence type="ECO:0000313" key="3">
    <source>
        <dbReference type="Proteomes" id="UP001589774"/>
    </source>
</evidence>
<dbReference type="RefSeq" id="WP_130857210.1">
    <property type="nucleotide sequence ID" value="NZ_JBHLWO010000007.1"/>
</dbReference>
<dbReference type="Proteomes" id="UP001589774">
    <property type="component" value="Unassembled WGS sequence"/>
</dbReference>
<dbReference type="EMBL" id="JBHLWO010000007">
    <property type="protein sequence ID" value="MFC0321860.1"/>
    <property type="molecule type" value="Genomic_DNA"/>
</dbReference>
<dbReference type="SUPFAM" id="SSF55961">
    <property type="entry name" value="Bet v1-like"/>
    <property type="match status" value="1"/>
</dbReference>
<keyword evidence="1" id="KW-1133">Transmembrane helix</keyword>
<gene>
    <name evidence="2" type="ORF">ACFFI0_26335</name>
</gene>
<keyword evidence="1" id="KW-0812">Transmembrane</keyword>
<name>A0ABV6HSI9_9SPHI</name>
<dbReference type="InterPro" id="IPR023393">
    <property type="entry name" value="START-like_dom_sf"/>
</dbReference>
<keyword evidence="3" id="KW-1185">Reference proteome</keyword>